<dbReference type="PANTHER" id="PTHR42085">
    <property type="entry name" value="F-BOX DOMAIN-CONTAINING PROTEIN"/>
    <property type="match status" value="1"/>
</dbReference>
<gene>
    <name evidence="1" type="ORF">VTL71DRAFT_7451</name>
</gene>
<organism evidence="1 2">
    <name type="scientific">Oculimacula yallundae</name>
    <dbReference type="NCBI Taxonomy" id="86028"/>
    <lineage>
        <taxon>Eukaryota</taxon>
        <taxon>Fungi</taxon>
        <taxon>Dikarya</taxon>
        <taxon>Ascomycota</taxon>
        <taxon>Pezizomycotina</taxon>
        <taxon>Leotiomycetes</taxon>
        <taxon>Helotiales</taxon>
        <taxon>Ploettnerulaceae</taxon>
        <taxon>Oculimacula</taxon>
    </lineage>
</organism>
<reference evidence="1 2" key="1">
    <citation type="journal article" date="2024" name="Commun. Biol.">
        <title>Comparative genomic analysis of thermophilic fungi reveals convergent evolutionary adaptations and gene losses.</title>
        <authorList>
            <person name="Steindorff A.S."/>
            <person name="Aguilar-Pontes M.V."/>
            <person name="Robinson A.J."/>
            <person name="Andreopoulos B."/>
            <person name="LaButti K."/>
            <person name="Kuo A."/>
            <person name="Mondo S."/>
            <person name="Riley R."/>
            <person name="Otillar R."/>
            <person name="Haridas S."/>
            <person name="Lipzen A."/>
            <person name="Grimwood J."/>
            <person name="Schmutz J."/>
            <person name="Clum A."/>
            <person name="Reid I.D."/>
            <person name="Moisan M.C."/>
            <person name="Butler G."/>
            <person name="Nguyen T.T.M."/>
            <person name="Dewar K."/>
            <person name="Conant G."/>
            <person name="Drula E."/>
            <person name="Henrissat B."/>
            <person name="Hansel C."/>
            <person name="Singer S."/>
            <person name="Hutchinson M.I."/>
            <person name="de Vries R.P."/>
            <person name="Natvig D.O."/>
            <person name="Powell A.J."/>
            <person name="Tsang A."/>
            <person name="Grigoriev I.V."/>
        </authorList>
    </citation>
    <scope>NUCLEOTIDE SEQUENCE [LARGE SCALE GENOMIC DNA]</scope>
    <source>
        <strain evidence="1 2">CBS 494.80</strain>
    </source>
</reference>
<dbReference type="PANTHER" id="PTHR42085:SF2">
    <property type="entry name" value="F-BOX DOMAIN-CONTAINING PROTEIN"/>
    <property type="match status" value="1"/>
</dbReference>
<evidence type="ECO:0000313" key="2">
    <source>
        <dbReference type="Proteomes" id="UP001595075"/>
    </source>
</evidence>
<protein>
    <submittedName>
        <fullName evidence="1">Uncharacterized protein</fullName>
    </submittedName>
</protein>
<evidence type="ECO:0000313" key="1">
    <source>
        <dbReference type="EMBL" id="KAL2061178.1"/>
    </source>
</evidence>
<proteinExistence type="predicted"/>
<sequence length="353" mass="39870">MSSSTSSLAPVLADSTWPTNANYYQLPGGAISGNTGVTLTQFHYFKSCPAEVRNMIYKLLIISRKSIQIASPSSRPYHLNFHRRNFACIMLTDKETYAEVRGLYYTLNTFAVGNNVWHSSQLTNLHGLHEFMKFAPKIYLSQITNIEINVCANLEFHRTRKERFFDHDEVDGKNLMSVCRILLKHFRGLKHIVVKSCVMGLKPFPSCAPGESPAVQQGQWEIAGDALRLLLDGNRKGGRGLNGLGVVRFRWYESGSVEWSWNPDWNPGLSPSSLRPSFAGYVEEGRRELLNDKGEWEPLLINDDTMNEYYDEKAGRTTPGILLFHKPQLIAVSSVIRKAISTPHPYLDIAKTT</sequence>
<comment type="caution">
    <text evidence="1">The sequence shown here is derived from an EMBL/GenBank/DDBJ whole genome shotgun (WGS) entry which is preliminary data.</text>
</comment>
<accession>A0ABR4BWR9</accession>
<dbReference type="InterPro" id="IPR038883">
    <property type="entry name" value="AN11006-like"/>
</dbReference>
<dbReference type="EMBL" id="JAZHXI010000019">
    <property type="protein sequence ID" value="KAL2061178.1"/>
    <property type="molecule type" value="Genomic_DNA"/>
</dbReference>
<name>A0ABR4BWR9_9HELO</name>
<dbReference type="Proteomes" id="UP001595075">
    <property type="component" value="Unassembled WGS sequence"/>
</dbReference>
<keyword evidence="2" id="KW-1185">Reference proteome</keyword>